<dbReference type="Gene3D" id="3.40.50.1820">
    <property type="entry name" value="alpha/beta hydrolase"/>
    <property type="match status" value="1"/>
</dbReference>
<dbReference type="Pfam" id="PF12715">
    <property type="entry name" value="Abhydrolase_7"/>
    <property type="match status" value="1"/>
</dbReference>
<dbReference type="SUPFAM" id="SSF53474">
    <property type="entry name" value="alpha/beta-Hydrolases"/>
    <property type="match status" value="1"/>
</dbReference>
<dbReference type="InterPro" id="IPR025890">
    <property type="entry name" value="Abhydrolase_bac"/>
</dbReference>
<evidence type="ECO:0000313" key="1">
    <source>
        <dbReference type="EMBL" id="GLV54017.1"/>
    </source>
</evidence>
<evidence type="ECO:0000313" key="2">
    <source>
        <dbReference type="Proteomes" id="UP001344906"/>
    </source>
</evidence>
<comment type="caution">
    <text evidence="1">The sequence shown here is derived from an EMBL/GenBank/DDBJ whole genome shotgun (WGS) entry which is preliminary data.</text>
</comment>
<dbReference type="InterPro" id="IPR029058">
    <property type="entry name" value="AB_hydrolase_fold"/>
</dbReference>
<proteinExistence type="predicted"/>
<gene>
    <name evidence="1" type="ORF">KDH_08660</name>
</gene>
<keyword evidence="1" id="KW-0378">Hydrolase</keyword>
<dbReference type="GO" id="GO:0016787">
    <property type="term" value="F:hydrolase activity"/>
    <property type="evidence" value="ECO:0007669"/>
    <property type="project" value="UniProtKB-KW"/>
</dbReference>
<keyword evidence="2" id="KW-1185">Reference proteome</keyword>
<sequence>MRENIDSNEQIRQQFLEKLGTPPQSCALNIQVLERYETDEYRRERIRYTASPGVDVPAYLFFPRKAPAQRLPAVLCIHQHSGEFHLGKSEPAGLAGNANLFYGLELCQRGYVTLMLDLEGFEERQSTAEDRQRWEQTNKNVLAEERYERFLAMHYLLTGSTLQARYVWDLSRAVDVLCTLPEVDANRIGTIGHSLGGQEVCWSLLFDRRLKAGVCSCGVGTFATILHHGINHNFAAYVPGLLSVGDVDALISSIAPTPLMMTAGTQDWIFPIDGVRRIGQQAAEAYAQQGVPDAFRLREFAGGHGFPTEVRAEAYQWLDRWLQHE</sequence>
<name>A0ABQ6FNM4_9CHLR</name>
<dbReference type="PANTHER" id="PTHR22946">
    <property type="entry name" value="DIENELACTONE HYDROLASE DOMAIN-CONTAINING PROTEIN-RELATED"/>
    <property type="match status" value="1"/>
</dbReference>
<organism evidence="1 2">
    <name type="scientific">Dictyobacter halimunensis</name>
    <dbReference type="NCBI Taxonomy" id="3026934"/>
    <lineage>
        <taxon>Bacteria</taxon>
        <taxon>Bacillati</taxon>
        <taxon>Chloroflexota</taxon>
        <taxon>Ktedonobacteria</taxon>
        <taxon>Ktedonobacterales</taxon>
        <taxon>Dictyobacteraceae</taxon>
        <taxon>Dictyobacter</taxon>
    </lineage>
</organism>
<dbReference type="EMBL" id="BSRI01000001">
    <property type="protein sequence ID" value="GLV54017.1"/>
    <property type="molecule type" value="Genomic_DNA"/>
</dbReference>
<reference evidence="1 2" key="1">
    <citation type="submission" date="2023-02" db="EMBL/GenBank/DDBJ databases">
        <title>Dictyobacter halimunensis sp. nov., a new member of the class Ktedonobacteria from forest soil in a geothermal area.</title>
        <authorList>
            <person name="Rachmania M.K."/>
            <person name="Ningsih F."/>
            <person name="Sakai Y."/>
            <person name="Yabe S."/>
            <person name="Yokota A."/>
            <person name="Sjamsuridzal W."/>
        </authorList>
    </citation>
    <scope>NUCLEOTIDE SEQUENCE [LARGE SCALE GENOMIC DNA]</scope>
    <source>
        <strain evidence="1 2">S3.2.2.5</strain>
    </source>
</reference>
<dbReference type="InterPro" id="IPR050261">
    <property type="entry name" value="FrsA_esterase"/>
</dbReference>
<accession>A0ABQ6FNM4</accession>
<dbReference type="RefSeq" id="WP_338247732.1">
    <property type="nucleotide sequence ID" value="NZ_BSRI01000001.1"/>
</dbReference>
<protein>
    <submittedName>
        <fullName evidence="1">Hydrolase</fullName>
    </submittedName>
</protein>
<dbReference type="Proteomes" id="UP001344906">
    <property type="component" value="Unassembled WGS sequence"/>
</dbReference>